<dbReference type="EMBL" id="LPXH01000027">
    <property type="protein sequence ID" value="KUF40420.1"/>
    <property type="molecule type" value="Genomic_DNA"/>
</dbReference>
<feature type="transmembrane region" description="Helical" evidence="2">
    <location>
        <begin position="314"/>
        <end position="333"/>
    </location>
</feature>
<feature type="transmembrane region" description="Helical" evidence="2">
    <location>
        <begin position="231"/>
        <end position="248"/>
    </location>
</feature>
<feature type="transmembrane region" description="Helical" evidence="2">
    <location>
        <begin position="282"/>
        <end position="308"/>
    </location>
</feature>
<evidence type="ECO:0000313" key="4">
    <source>
        <dbReference type="Proteomes" id="UP000053300"/>
    </source>
</evidence>
<feature type="transmembrane region" description="Helical" evidence="2">
    <location>
        <begin position="117"/>
        <end position="137"/>
    </location>
</feature>
<keyword evidence="2" id="KW-0472">Membrane</keyword>
<sequence>MKRLAAWPLFMCGFRPFFLAGSLLACVLMAAWLLMLGGAWPTLSMWSPPGGVAIWHAYELVLGFGSAAVAGFLLTAVPEFTQTVPAAPRRLASLAVLWLLGRLAWLIAAWLPAPLDVLTIALPHLVFTASLLLLLLPSLGRDARARRHFSFALALMALLLVQLGFFADLLWRWNDPLAWVRLAVGLMMVLIILAGSRISMNVVNRLVELGKPGVAEHDTVGYLARPPRRNLAIFCICLCSAVEFWRGYDLVTAWLALAAAAAMLNLLNDWHVGRALFYRWALILYASYWLLALGYAAMGLSILGAPWLPSAGRHLLTVGAMGLSIFAVMNVAGRIHAGQWLDGSRWVPLAMAALVGAALLRFMAGSFGFAHWSQQLTVAAGLLWIAGFAVYLGRNARMLVVRRDDGQAGCSEPRGQEEGAGQQSAGHQH</sequence>
<gene>
    <name evidence="3" type="ORF">AS359_02480</name>
</gene>
<dbReference type="STRING" id="225992.B5M06_06500"/>
<dbReference type="RefSeq" id="WP_058879918.1">
    <property type="nucleotide sequence ID" value="NZ_LPXH01000027.1"/>
</dbReference>
<keyword evidence="2" id="KW-1133">Transmembrane helix</keyword>
<feature type="transmembrane region" description="Helical" evidence="2">
    <location>
        <begin position="345"/>
        <end position="364"/>
    </location>
</feature>
<evidence type="ECO:0000256" key="1">
    <source>
        <dbReference type="SAM" id="MobiDB-lite"/>
    </source>
</evidence>
<dbReference type="PROSITE" id="PS51257">
    <property type="entry name" value="PROKAR_LIPOPROTEIN"/>
    <property type="match status" value="1"/>
</dbReference>
<feature type="compositionally biased region" description="Low complexity" evidence="1">
    <location>
        <begin position="419"/>
        <end position="429"/>
    </location>
</feature>
<feature type="transmembrane region" description="Helical" evidence="2">
    <location>
        <begin position="376"/>
        <end position="393"/>
    </location>
</feature>
<reference evidence="3 4" key="1">
    <citation type="submission" date="2015-12" db="EMBL/GenBank/DDBJ databases">
        <title>Complete genome sequence of a multi-drug resistant strain Acidovorax sp. 12322-1.</title>
        <authorList>
            <person name="Ming D."/>
            <person name="Wang M."/>
            <person name="Hu S."/>
            <person name="Zhou Y."/>
            <person name="Jiang T."/>
        </authorList>
    </citation>
    <scope>NUCLEOTIDE SEQUENCE [LARGE SCALE GENOMIC DNA]</scope>
    <source>
        <strain evidence="3 4">12322-1</strain>
    </source>
</reference>
<keyword evidence="2" id="KW-0812">Transmembrane</keyword>
<accession>A0A0W7YZR2</accession>
<feature type="transmembrane region" description="Helical" evidence="2">
    <location>
        <begin position="60"/>
        <end position="80"/>
    </location>
</feature>
<name>A0A0W7YZR2_9BURK</name>
<feature type="region of interest" description="Disordered" evidence="1">
    <location>
        <begin position="406"/>
        <end position="429"/>
    </location>
</feature>
<proteinExistence type="predicted"/>
<feature type="transmembrane region" description="Helical" evidence="2">
    <location>
        <begin position="254"/>
        <end position="270"/>
    </location>
</feature>
<feature type="transmembrane region" description="Helical" evidence="2">
    <location>
        <begin position="92"/>
        <end position="111"/>
    </location>
</feature>
<evidence type="ECO:0000256" key="2">
    <source>
        <dbReference type="SAM" id="Phobius"/>
    </source>
</evidence>
<evidence type="ECO:0000313" key="3">
    <source>
        <dbReference type="EMBL" id="KUF40420.1"/>
    </source>
</evidence>
<dbReference type="Proteomes" id="UP000053300">
    <property type="component" value="Unassembled WGS sequence"/>
</dbReference>
<organism evidence="3 4">
    <name type="scientific">Comamonas kerstersii</name>
    <dbReference type="NCBI Taxonomy" id="225992"/>
    <lineage>
        <taxon>Bacteria</taxon>
        <taxon>Pseudomonadati</taxon>
        <taxon>Pseudomonadota</taxon>
        <taxon>Betaproteobacteria</taxon>
        <taxon>Burkholderiales</taxon>
        <taxon>Comamonadaceae</taxon>
        <taxon>Comamonas</taxon>
    </lineage>
</organism>
<feature type="transmembrane region" description="Helical" evidence="2">
    <location>
        <begin position="177"/>
        <end position="195"/>
    </location>
</feature>
<keyword evidence="4" id="KW-1185">Reference proteome</keyword>
<protein>
    <recommendedName>
        <fullName evidence="5">NnrS family protein</fullName>
    </recommendedName>
</protein>
<comment type="caution">
    <text evidence="3">The sequence shown here is derived from an EMBL/GenBank/DDBJ whole genome shotgun (WGS) entry which is preliminary data.</text>
</comment>
<dbReference type="Pfam" id="PF05940">
    <property type="entry name" value="NnrS"/>
    <property type="match status" value="1"/>
</dbReference>
<evidence type="ECO:0008006" key="5">
    <source>
        <dbReference type="Google" id="ProtNLM"/>
    </source>
</evidence>
<dbReference type="AlphaFoldDB" id="A0A0W7YZR2"/>
<dbReference type="InterPro" id="IPR010266">
    <property type="entry name" value="NnrS"/>
</dbReference>
<feature type="transmembrane region" description="Helical" evidence="2">
    <location>
        <begin position="149"/>
        <end position="171"/>
    </location>
</feature>